<dbReference type="CDD" id="cd00038">
    <property type="entry name" value="CAP_ED"/>
    <property type="match status" value="1"/>
</dbReference>
<organism evidence="3 4">
    <name type="scientific">Prymnesium parvum</name>
    <name type="common">Toxic golden alga</name>
    <dbReference type="NCBI Taxonomy" id="97485"/>
    <lineage>
        <taxon>Eukaryota</taxon>
        <taxon>Haptista</taxon>
        <taxon>Haptophyta</taxon>
        <taxon>Prymnesiophyceae</taxon>
        <taxon>Prymnesiales</taxon>
        <taxon>Prymnesiaceae</taxon>
        <taxon>Prymnesium</taxon>
    </lineage>
</organism>
<dbReference type="InterPro" id="IPR014710">
    <property type="entry name" value="RmlC-like_jellyroll"/>
</dbReference>
<accession>A0AB34JLC4</accession>
<dbReference type="PANTHER" id="PTHR23011:SF28">
    <property type="entry name" value="CYCLIC NUCLEOTIDE-BINDING DOMAIN CONTAINING PROTEIN"/>
    <property type="match status" value="1"/>
</dbReference>
<dbReference type="SUPFAM" id="SSF51206">
    <property type="entry name" value="cAMP-binding domain-like"/>
    <property type="match status" value="2"/>
</dbReference>
<name>A0AB34JLC4_PRYPA</name>
<feature type="domain" description="Cyclic nucleotide-binding" evidence="2">
    <location>
        <begin position="315"/>
        <end position="453"/>
    </location>
</feature>
<sequence length="655" mass="71318">MDTESLASHAPSDWRRAGTLTSNALLMQEEAKEDTIDLEGVAPRAPIPPTVSRKGRAPRAATSEGLASDSRALLALLMSDAPPAPSGFAAKVTGSQVLSVYPHSDYTRLHQDRSIKEDEQRAIRVAVHQGEANAVKCLHSILAQTSTRLKTATFKLQQEIESDESSSMASGRRTVKSVRTSCSRGSYNLTSLRRRGGFMRKDSDGDDVAQLRDVDEMLDALVEEAEDRPDTAAGMTEVDRADSRGSGSESEDEAAGVHIGARMPVVPGIAPLGEPAAAMTVVRRRLLSTDSSSKPFALATKGETIELMRRVRFFREAELQEELYPVVAECFETQCWEGLRTVEHEGNWGNSFFILASGIVEAYERLPMRGAAGPSATVRRGSPEANENSSVSEQSLSTAILRKDGALPPTLFYAGAYWGEGALVGEFPLTCNVRTLERCVLLVLRRSKVSRVLATLPVTARQAWGLEAQRTRATHEVLTRLWRRRKLRYIPMFKRVSHSLINALELAAGYRLVPANTALLQQGRPADTAFIVLLGETAFFEHPPMQEDGEWPPPRLLRRVSSHSDIPIIGVEALMGEVSLPYSVVTRTDCQLFPLVRRDLAPSLLEGICSRLRDVLAAPVGLMARLNGGAVSGGKANADIATKFRISANGDTAAK</sequence>
<evidence type="ECO:0000313" key="4">
    <source>
        <dbReference type="Proteomes" id="UP001515480"/>
    </source>
</evidence>
<keyword evidence="4" id="KW-1185">Reference proteome</keyword>
<dbReference type="Gene3D" id="2.60.120.10">
    <property type="entry name" value="Jelly Rolls"/>
    <property type="match status" value="2"/>
</dbReference>
<dbReference type="InterPro" id="IPR018490">
    <property type="entry name" value="cNMP-bd_dom_sf"/>
</dbReference>
<dbReference type="PROSITE" id="PS50042">
    <property type="entry name" value="CNMP_BINDING_3"/>
    <property type="match status" value="2"/>
</dbReference>
<evidence type="ECO:0000256" key="1">
    <source>
        <dbReference type="SAM" id="MobiDB-lite"/>
    </source>
</evidence>
<dbReference type="InterPro" id="IPR000595">
    <property type="entry name" value="cNMP-bd_dom"/>
</dbReference>
<evidence type="ECO:0000259" key="2">
    <source>
        <dbReference type="PROSITE" id="PS50042"/>
    </source>
</evidence>
<dbReference type="EMBL" id="JBGBPQ010000007">
    <property type="protein sequence ID" value="KAL1522042.1"/>
    <property type="molecule type" value="Genomic_DNA"/>
</dbReference>
<dbReference type="AlphaFoldDB" id="A0AB34JLC4"/>
<proteinExistence type="predicted"/>
<feature type="region of interest" description="Disordered" evidence="1">
    <location>
        <begin position="35"/>
        <end position="65"/>
    </location>
</feature>
<comment type="caution">
    <text evidence="3">The sequence shown here is derived from an EMBL/GenBank/DDBJ whole genome shotgun (WGS) entry which is preliminary data.</text>
</comment>
<feature type="region of interest" description="Disordered" evidence="1">
    <location>
        <begin position="224"/>
        <end position="255"/>
    </location>
</feature>
<reference evidence="3 4" key="1">
    <citation type="journal article" date="2024" name="Science">
        <title>Giant polyketide synthase enzymes in the biosynthesis of giant marine polyether toxins.</title>
        <authorList>
            <person name="Fallon T.R."/>
            <person name="Shende V.V."/>
            <person name="Wierzbicki I.H."/>
            <person name="Pendleton A.L."/>
            <person name="Watervoot N.F."/>
            <person name="Auber R.P."/>
            <person name="Gonzalez D.J."/>
            <person name="Wisecaver J.H."/>
            <person name="Moore B.S."/>
        </authorList>
    </citation>
    <scope>NUCLEOTIDE SEQUENCE [LARGE SCALE GENOMIC DNA]</scope>
    <source>
        <strain evidence="3 4">12B1</strain>
    </source>
</reference>
<gene>
    <name evidence="3" type="ORF">AB1Y20_021687</name>
</gene>
<dbReference type="PANTHER" id="PTHR23011">
    <property type="entry name" value="CYCLIC NUCLEOTIDE-BINDING DOMAIN CONTAINING PROTEIN"/>
    <property type="match status" value="1"/>
</dbReference>
<dbReference type="Proteomes" id="UP001515480">
    <property type="component" value="Unassembled WGS sequence"/>
</dbReference>
<feature type="domain" description="Cyclic nucleotide-binding" evidence="2">
    <location>
        <begin position="492"/>
        <end position="600"/>
    </location>
</feature>
<evidence type="ECO:0000313" key="3">
    <source>
        <dbReference type="EMBL" id="KAL1522042.1"/>
    </source>
</evidence>
<protein>
    <recommendedName>
        <fullName evidence="2">Cyclic nucleotide-binding domain-containing protein</fullName>
    </recommendedName>
</protein>